<organism evidence="1 2">
    <name type="scientific">Algivirga pacifica</name>
    <dbReference type="NCBI Taxonomy" id="1162670"/>
    <lineage>
        <taxon>Bacteria</taxon>
        <taxon>Pseudomonadati</taxon>
        <taxon>Bacteroidota</taxon>
        <taxon>Cytophagia</taxon>
        <taxon>Cytophagales</taxon>
        <taxon>Flammeovirgaceae</taxon>
        <taxon>Algivirga</taxon>
    </lineage>
</organism>
<dbReference type="PIRSF" id="PIRSF006092">
    <property type="entry name" value="GreA_GreB"/>
    <property type="match status" value="1"/>
</dbReference>
<sequence length="153" mass="16619">MILNIELKQACHKTCETLIAERISTARSSMEEAQKAANEEVKSSAGDKYETGRAMLQIERDKHALQLSEALQLKAILDQLNPKQTQTTVTTGTLVSCSMGYFYISVSAGKMQVMGKTIFAISIASPLGQALKGKEAGDQFSFNGKTIQVTDVL</sequence>
<dbReference type="InterPro" id="IPR036953">
    <property type="entry name" value="GreA/GreB_C_sf"/>
</dbReference>
<protein>
    <recommendedName>
        <fullName evidence="3">3-oxoacyl-ACP synthase</fullName>
    </recommendedName>
</protein>
<dbReference type="Gene3D" id="3.10.50.30">
    <property type="entry name" value="Transcription elongation factor, GreA/GreB, C-terminal domain"/>
    <property type="match status" value="1"/>
</dbReference>
<dbReference type="RefSeq" id="WP_345370224.1">
    <property type="nucleotide sequence ID" value="NZ_BAABJX010000020.1"/>
</dbReference>
<dbReference type="InterPro" id="IPR023459">
    <property type="entry name" value="Tscrpt_elong_fac_GreA/B_fam"/>
</dbReference>
<name>A0ABP9D6Z5_9BACT</name>
<keyword evidence="2" id="KW-1185">Reference proteome</keyword>
<gene>
    <name evidence="1" type="ORF">GCM10023331_12890</name>
</gene>
<proteinExistence type="predicted"/>
<accession>A0ABP9D6Z5</accession>
<evidence type="ECO:0000313" key="1">
    <source>
        <dbReference type="EMBL" id="GAA4829156.1"/>
    </source>
</evidence>
<reference evidence="2" key="1">
    <citation type="journal article" date="2019" name="Int. J. Syst. Evol. Microbiol.">
        <title>The Global Catalogue of Microorganisms (GCM) 10K type strain sequencing project: providing services to taxonomists for standard genome sequencing and annotation.</title>
        <authorList>
            <consortium name="The Broad Institute Genomics Platform"/>
            <consortium name="The Broad Institute Genome Sequencing Center for Infectious Disease"/>
            <person name="Wu L."/>
            <person name="Ma J."/>
        </authorList>
    </citation>
    <scope>NUCLEOTIDE SEQUENCE [LARGE SCALE GENOMIC DNA]</scope>
    <source>
        <strain evidence="2">JCM 18326</strain>
    </source>
</reference>
<comment type="caution">
    <text evidence="1">The sequence shown here is derived from an EMBL/GenBank/DDBJ whole genome shotgun (WGS) entry which is preliminary data.</text>
</comment>
<evidence type="ECO:0000313" key="2">
    <source>
        <dbReference type="Proteomes" id="UP001500298"/>
    </source>
</evidence>
<dbReference type="Proteomes" id="UP001500298">
    <property type="component" value="Unassembled WGS sequence"/>
</dbReference>
<evidence type="ECO:0008006" key="3">
    <source>
        <dbReference type="Google" id="ProtNLM"/>
    </source>
</evidence>
<dbReference type="EMBL" id="BAABJX010000020">
    <property type="protein sequence ID" value="GAA4829156.1"/>
    <property type="molecule type" value="Genomic_DNA"/>
</dbReference>